<evidence type="ECO:0000256" key="3">
    <source>
        <dbReference type="ARBA" id="ARBA00022723"/>
    </source>
</evidence>
<gene>
    <name evidence="7" type="ORF">INR99_01930</name>
</gene>
<dbReference type="PANTHER" id="PTHR30096:SF0">
    <property type="entry name" value="4,5-DOPA DIOXYGENASE EXTRADIOL-LIKE PROTEIN"/>
    <property type="match status" value="1"/>
</dbReference>
<name>A0A8J7K0I2_9NEIS</name>
<dbReference type="InterPro" id="IPR014436">
    <property type="entry name" value="Extradiol_dOase_DODA"/>
</dbReference>
<accession>A0A8J7K0I2</accession>
<feature type="domain" description="Extradiol ring-cleavage dioxygenase class III enzyme subunit B" evidence="6">
    <location>
        <begin position="35"/>
        <end position="249"/>
    </location>
</feature>
<protein>
    <submittedName>
        <fullName evidence="7">Dioxygenase</fullName>
    </submittedName>
</protein>
<dbReference type="SUPFAM" id="SSF53213">
    <property type="entry name" value="LigB-like"/>
    <property type="match status" value="1"/>
</dbReference>
<keyword evidence="7" id="KW-0223">Dioxygenase</keyword>
<dbReference type="EMBL" id="JADFUA010000001">
    <property type="protein sequence ID" value="MBE9608096.1"/>
    <property type="molecule type" value="Genomic_DNA"/>
</dbReference>
<keyword evidence="5" id="KW-0560">Oxidoreductase</keyword>
<dbReference type="GO" id="GO:0008198">
    <property type="term" value="F:ferrous iron binding"/>
    <property type="evidence" value="ECO:0007669"/>
    <property type="project" value="InterPro"/>
</dbReference>
<evidence type="ECO:0000313" key="8">
    <source>
        <dbReference type="Proteomes" id="UP000604481"/>
    </source>
</evidence>
<sequence>MARMPALFVSHGAPTLLFDAVPARDFLRGLPARLPRPRAIVLVSAHDLQSQLMVGTAAQWQEWHDFGGFPAELYAQRYRPPGDPELAAHLISGLRAGGLDAVGSQKGLLDHGAWVPLKLAWPDADIPVVTLSLAGNLDSAGHLRIGQVLAGCLPEDVLLLASGSMTHNLREVFGMTDAASGSDYVSEFAAWVMQAAAADLPGELAQWQQRAPHARRAHPSPEHFLPLLVARGAAGVRAEVECWHDSATFGVLGMHALAFVPQPNP</sequence>
<dbReference type="GO" id="GO:0016702">
    <property type="term" value="F:oxidoreductase activity, acting on single donors with incorporation of molecular oxygen, incorporation of two atoms of oxygen"/>
    <property type="evidence" value="ECO:0007669"/>
    <property type="project" value="UniProtKB-ARBA"/>
</dbReference>
<evidence type="ECO:0000256" key="2">
    <source>
        <dbReference type="ARBA" id="ARBA00007581"/>
    </source>
</evidence>
<proteinExistence type="inferred from homology"/>
<dbReference type="GO" id="GO:0008270">
    <property type="term" value="F:zinc ion binding"/>
    <property type="evidence" value="ECO:0007669"/>
    <property type="project" value="InterPro"/>
</dbReference>
<dbReference type="PANTHER" id="PTHR30096">
    <property type="entry name" value="4,5-DOPA DIOXYGENASE EXTRADIOL-LIKE PROTEIN"/>
    <property type="match status" value="1"/>
</dbReference>
<dbReference type="CDD" id="cd07363">
    <property type="entry name" value="45_DOPA_Dioxygenase"/>
    <property type="match status" value="1"/>
</dbReference>
<dbReference type="AlphaFoldDB" id="A0A8J7K0I2"/>
<dbReference type="Pfam" id="PF02900">
    <property type="entry name" value="LigB"/>
    <property type="match status" value="1"/>
</dbReference>
<evidence type="ECO:0000256" key="1">
    <source>
        <dbReference type="ARBA" id="ARBA00001947"/>
    </source>
</evidence>
<reference evidence="7 8" key="1">
    <citation type="submission" date="2020-10" db="EMBL/GenBank/DDBJ databases">
        <title>The genome sequence of Chitinilyticum litopenaei 4Y14.</title>
        <authorList>
            <person name="Liu Y."/>
        </authorList>
    </citation>
    <scope>NUCLEOTIDE SEQUENCE [LARGE SCALE GENOMIC DNA]</scope>
    <source>
        <strain evidence="7 8">4Y14</strain>
    </source>
</reference>
<keyword evidence="8" id="KW-1185">Reference proteome</keyword>
<evidence type="ECO:0000256" key="5">
    <source>
        <dbReference type="ARBA" id="ARBA00023002"/>
    </source>
</evidence>
<keyword evidence="3" id="KW-0479">Metal-binding</keyword>
<evidence type="ECO:0000313" key="7">
    <source>
        <dbReference type="EMBL" id="MBE9608096.1"/>
    </source>
</evidence>
<dbReference type="Gene3D" id="3.40.830.10">
    <property type="entry name" value="LigB-like"/>
    <property type="match status" value="1"/>
</dbReference>
<organism evidence="7 8">
    <name type="scientific">Chitinilyticum piscinae</name>
    <dbReference type="NCBI Taxonomy" id="2866724"/>
    <lineage>
        <taxon>Bacteria</taxon>
        <taxon>Pseudomonadati</taxon>
        <taxon>Pseudomonadota</taxon>
        <taxon>Betaproteobacteria</taxon>
        <taxon>Neisseriales</taxon>
        <taxon>Chitinibacteraceae</taxon>
        <taxon>Chitinilyticum</taxon>
    </lineage>
</organism>
<comment type="caution">
    <text evidence="7">The sequence shown here is derived from an EMBL/GenBank/DDBJ whole genome shotgun (WGS) entry which is preliminary data.</text>
</comment>
<keyword evidence="4" id="KW-0862">Zinc</keyword>
<dbReference type="RefSeq" id="WP_194114597.1">
    <property type="nucleotide sequence ID" value="NZ_JADFUA010000001.1"/>
</dbReference>
<dbReference type="PIRSF" id="PIRSF006157">
    <property type="entry name" value="Doxgns_DODA"/>
    <property type="match status" value="1"/>
</dbReference>
<dbReference type="Proteomes" id="UP000604481">
    <property type="component" value="Unassembled WGS sequence"/>
</dbReference>
<comment type="cofactor">
    <cofactor evidence="1">
        <name>Zn(2+)</name>
        <dbReference type="ChEBI" id="CHEBI:29105"/>
    </cofactor>
</comment>
<comment type="similarity">
    <text evidence="2">Belongs to the DODA-type extradiol aromatic ring-opening dioxygenase family.</text>
</comment>
<evidence type="ECO:0000256" key="4">
    <source>
        <dbReference type="ARBA" id="ARBA00022833"/>
    </source>
</evidence>
<evidence type="ECO:0000259" key="6">
    <source>
        <dbReference type="Pfam" id="PF02900"/>
    </source>
</evidence>
<dbReference type="InterPro" id="IPR004183">
    <property type="entry name" value="Xdiol_dOase_suB"/>
</dbReference>